<name>A0ABQ7SCR0_9ACAR</name>
<evidence type="ECO:0000256" key="9">
    <source>
        <dbReference type="ARBA" id="ARBA00023134"/>
    </source>
</evidence>
<comment type="caution">
    <text evidence="19">The sequence shown here is derived from an EMBL/GenBank/DDBJ whole genome shotgun (WGS) entry which is preliminary data.</text>
</comment>
<evidence type="ECO:0000256" key="17">
    <source>
        <dbReference type="SAM" id="MobiDB-lite"/>
    </source>
</evidence>
<evidence type="ECO:0000256" key="6">
    <source>
        <dbReference type="ARBA" id="ARBA00022723"/>
    </source>
</evidence>
<sequence>MIDYRYLCNCVSILIFTFYVIKKDEACGAVSYLVGEKLFELVQAKGYGKILRILGGTPKEFFDNLDALHDHLYTFYPAMEAPSFRCTYEQPANSTDDTPVEEVTLHYYNNKHGLEGIVRGAITAAIRELFRVRVQVDIMSVVAHVGGDDQQHVQFKITMLGSYGASNDRVPVKSLVPCDTFTYRQVPQLNANFGINRISPLIFCQALPFHLVFDRSMRIHQAGTSIMRVLPSLDVPGRKLTHVLQVLRPKNMKLTFDSILAHINSVFVLTPIVTDSYHTDSTAIANTNDHLMCDSKPSDRQNRSSVRLYNQLLRRCLSVNAASDQFEQQTDTTNNNNNEQHQQRQHRHPSVTFQNKEKSLSECSGICQPSYLYDNPDKAIMRLKGQMIYMPANDMILYLCSPSVISLNDLNDVNLYLSDIPLHDATRDIVLLSEQFQAEYKLTKNLELLTEQLHSIYEQLEVEKAKTDRLLYSVLPPSVAEELRQHRPVPAKRFTEVTILFSGIVGFNEFCSRNSDSRGAIRIVNLLNKIYTTFDCLTEPERNPHVYKVETVGDKYMAVSGLPEPCTSHARCINNLALDIMDLCKTIRMADYDEGSGTYYYEDEPDARQQHLRITIGIHCGEVVTGVIGKRTPRYCLFGNTVNLTSRCETTGLKGAINVSDDVYRLCMSGDNYDPNFNFHYRGEITMKGRSAPMKMWYLTRRDPSS</sequence>
<dbReference type="PROSITE" id="PS50125">
    <property type="entry name" value="GUANYLATE_CYCLASE_2"/>
    <property type="match status" value="1"/>
</dbReference>
<dbReference type="InterPro" id="IPR042463">
    <property type="entry name" value="HNOB_dom_associated_sf"/>
</dbReference>
<reference evidence="19 20" key="1">
    <citation type="submission" date="2020-10" db="EMBL/GenBank/DDBJ databases">
        <authorList>
            <person name="Klimov P.B."/>
            <person name="Dyachkov S.M."/>
            <person name="Chetverikov P.E."/>
        </authorList>
    </citation>
    <scope>NUCLEOTIDE SEQUENCE [LARGE SCALE GENOMIC DNA]</scope>
    <source>
        <strain evidence="19">BMOC 18-1129-001#AD2665</strain>
        <tissue evidence="19">Entire mites</tissue>
    </source>
</reference>
<dbReference type="InterPro" id="IPR029787">
    <property type="entry name" value="Nucleotide_cyclase"/>
</dbReference>
<feature type="compositionally biased region" description="Low complexity" evidence="17">
    <location>
        <begin position="325"/>
        <end position="340"/>
    </location>
</feature>
<dbReference type="Pfam" id="PF07700">
    <property type="entry name" value="HNOB"/>
    <property type="match status" value="1"/>
</dbReference>
<evidence type="ECO:0000256" key="7">
    <source>
        <dbReference type="ARBA" id="ARBA00022741"/>
    </source>
</evidence>
<dbReference type="PROSITE" id="PS00452">
    <property type="entry name" value="GUANYLATE_CYCLASE_1"/>
    <property type="match status" value="1"/>
</dbReference>
<evidence type="ECO:0000256" key="12">
    <source>
        <dbReference type="ARBA" id="ARBA00037442"/>
    </source>
</evidence>
<dbReference type="InterPro" id="IPR011644">
    <property type="entry name" value="Heme_NO-bd"/>
</dbReference>
<dbReference type="CDD" id="cd07302">
    <property type="entry name" value="CHD"/>
    <property type="match status" value="1"/>
</dbReference>
<keyword evidence="9" id="KW-0342">GTP-binding</keyword>
<organism evidence="19 20">
    <name type="scientific">Fragariocoptes setiger</name>
    <dbReference type="NCBI Taxonomy" id="1670756"/>
    <lineage>
        <taxon>Eukaryota</taxon>
        <taxon>Metazoa</taxon>
        <taxon>Ecdysozoa</taxon>
        <taxon>Arthropoda</taxon>
        <taxon>Chelicerata</taxon>
        <taxon>Arachnida</taxon>
        <taxon>Acari</taxon>
        <taxon>Acariformes</taxon>
        <taxon>Trombidiformes</taxon>
        <taxon>Prostigmata</taxon>
        <taxon>Eupodina</taxon>
        <taxon>Eriophyoidea</taxon>
        <taxon>Phytoptidae</taxon>
        <taxon>Fragariocoptes</taxon>
    </lineage>
</organism>
<dbReference type="EMBL" id="JAIFTH010000020">
    <property type="protein sequence ID" value="KAG9511211.1"/>
    <property type="molecule type" value="Genomic_DNA"/>
</dbReference>
<dbReference type="EC" id="4.6.1.2" evidence="3"/>
<dbReference type="Gene3D" id="3.90.1520.10">
    <property type="entry name" value="H-NOX domain"/>
    <property type="match status" value="1"/>
</dbReference>
<evidence type="ECO:0000256" key="15">
    <source>
        <dbReference type="ARBA" id="ARBA00043208"/>
    </source>
</evidence>
<keyword evidence="5" id="KW-0349">Heme</keyword>
<comment type="function">
    <text evidence="12">Mediates responses to nitric oxide (NO) by catalyzing the biosynthesis of the signaling molecule cGMP.</text>
</comment>
<keyword evidence="8" id="KW-0408">Iron</keyword>
<dbReference type="Gene3D" id="3.30.450.260">
    <property type="entry name" value="Haem NO binding associated domain"/>
    <property type="match status" value="1"/>
</dbReference>
<dbReference type="InterPro" id="IPR024096">
    <property type="entry name" value="NO_sig/Golgi_transp_ligand-bd"/>
</dbReference>
<dbReference type="SMART" id="SM00044">
    <property type="entry name" value="CYCc"/>
    <property type="match status" value="1"/>
</dbReference>
<feature type="domain" description="Guanylate cyclase" evidence="18">
    <location>
        <begin position="498"/>
        <end position="649"/>
    </location>
</feature>
<comment type="subcellular location">
    <subcellularLocation>
        <location evidence="2">Cytoplasm</location>
    </subcellularLocation>
</comment>
<keyword evidence="11" id="KW-0141">cGMP biosynthesis</keyword>
<dbReference type="SUPFAM" id="SSF55073">
    <property type="entry name" value="Nucleotide cyclase"/>
    <property type="match status" value="1"/>
</dbReference>
<dbReference type="Gene3D" id="6.10.250.780">
    <property type="match status" value="1"/>
</dbReference>
<evidence type="ECO:0000256" key="2">
    <source>
        <dbReference type="ARBA" id="ARBA00004496"/>
    </source>
</evidence>
<evidence type="ECO:0000256" key="1">
    <source>
        <dbReference type="ARBA" id="ARBA00001971"/>
    </source>
</evidence>
<dbReference type="Pfam" id="PF07701">
    <property type="entry name" value="HNOBA"/>
    <property type="match status" value="1"/>
</dbReference>
<feature type="non-terminal residue" evidence="19">
    <location>
        <position position="1"/>
    </location>
</feature>
<dbReference type="SUPFAM" id="SSF111126">
    <property type="entry name" value="Ligand-binding domain in the NO signalling and Golgi transport"/>
    <property type="match status" value="1"/>
</dbReference>
<dbReference type="Pfam" id="PF00211">
    <property type="entry name" value="Guanylate_cyc"/>
    <property type="match status" value="1"/>
</dbReference>
<evidence type="ECO:0000256" key="8">
    <source>
        <dbReference type="ARBA" id="ARBA00023004"/>
    </source>
</evidence>
<comment type="cofactor">
    <cofactor evidence="1">
        <name>heme</name>
        <dbReference type="ChEBI" id="CHEBI:30413"/>
    </cofactor>
</comment>
<evidence type="ECO:0000256" key="5">
    <source>
        <dbReference type="ARBA" id="ARBA00022617"/>
    </source>
</evidence>
<comment type="similarity">
    <text evidence="16">Belongs to the adenylyl cyclase class-4/guanylyl cyclase family.</text>
</comment>
<evidence type="ECO:0000256" key="13">
    <source>
        <dbReference type="ARBA" id="ARBA00039698"/>
    </source>
</evidence>
<keyword evidence="20" id="KW-1185">Reference proteome</keyword>
<accession>A0ABQ7SCR0</accession>
<evidence type="ECO:0000256" key="4">
    <source>
        <dbReference type="ARBA" id="ARBA00022490"/>
    </source>
</evidence>
<evidence type="ECO:0000256" key="10">
    <source>
        <dbReference type="ARBA" id="ARBA00023239"/>
    </source>
</evidence>
<evidence type="ECO:0000256" key="11">
    <source>
        <dbReference type="ARBA" id="ARBA00023293"/>
    </source>
</evidence>
<evidence type="ECO:0000259" key="18">
    <source>
        <dbReference type="PROSITE" id="PS50125"/>
    </source>
</evidence>
<proteinExistence type="inferred from homology"/>
<keyword evidence="7" id="KW-0547">Nucleotide-binding</keyword>
<dbReference type="PANTHER" id="PTHR45655">
    <property type="entry name" value="GUANYLATE CYCLASE SOLUBLE SUBUNIT BETA-2"/>
    <property type="match status" value="1"/>
</dbReference>
<evidence type="ECO:0000256" key="3">
    <source>
        <dbReference type="ARBA" id="ARBA00012202"/>
    </source>
</evidence>
<keyword evidence="10 16" id="KW-0456">Lyase</keyword>
<dbReference type="PANTHER" id="PTHR45655:SF2">
    <property type="entry name" value="GUANYLATE CYCLASE SOLUBLE SUBUNIT BETA-1"/>
    <property type="match status" value="1"/>
</dbReference>
<dbReference type="InterPro" id="IPR018297">
    <property type="entry name" value="A/G_cyclase_CS"/>
</dbReference>
<feature type="region of interest" description="Disordered" evidence="17">
    <location>
        <begin position="325"/>
        <end position="354"/>
    </location>
</feature>
<evidence type="ECO:0000256" key="16">
    <source>
        <dbReference type="RuleBase" id="RU000405"/>
    </source>
</evidence>
<keyword evidence="4" id="KW-0963">Cytoplasm</keyword>
<evidence type="ECO:0000313" key="19">
    <source>
        <dbReference type="EMBL" id="KAG9511211.1"/>
    </source>
</evidence>
<dbReference type="Gene3D" id="3.30.70.1230">
    <property type="entry name" value="Nucleotide cyclase"/>
    <property type="match status" value="1"/>
</dbReference>
<dbReference type="Proteomes" id="UP000825002">
    <property type="component" value="Unassembled WGS sequence"/>
</dbReference>
<dbReference type="InterPro" id="IPR011645">
    <property type="entry name" value="HNOB_dom_associated"/>
</dbReference>
<dbReference type="InterPro" id="IPR038158">
    <property type="entry name" value="H-NOX_domain_sf"/>
</dbReference>
<evidence type="ECO:0000256" key="14">
    <source>
        <dbReference type="ARBA" id="ARBA00041698"/>
    </source>
</evidence>
<keyword evidence="6" id="KW-0479">Metal-binding</keyword>
<gene>
    <name evidence="19" type="primary">Gucy1b1</name>
    <name evidence="19" type="ORF">GZH46_00221</name>
</gene>
<evidence type="ECO:0000313" key="20">
    <source>
        <dbReference type="Proteomes" id="UP000825002"/>
    </source>
</evidence>
<dbReference type="InterPro" id="IPR001054">
    <property type="entry name" value="A/G_cyclase"/>
</dbReference>
<protein>
    <recommendedName>
        <fullName evidence="13">Guanylate cyclase soluble subunit beta-1</fullName>
        <ecNumber evidence="3">4.6.1.2</ecNumber>
    </recommendedName>
    <alternativeName>
        <fullName evidence="14">Guanylate cyclase soluble subunit beta-3</fullName>
    </alternativeName>
    <alternativeName>
        <fullName evidence="15">Soluble guanylate cyclase small subunit</fullName>
    </alternativeName>
</protein>